<dbReference type="RefSeq" id="WP_051850506.1">
    <property type="nucleotide sequence ID" value="NZ_CP051006.1"/>
</dbReference>
<proteinExistence type="predicted"/>
<reference evidence="1 2" key="1">
    <citation type="submission" date="2020-04" db="EMBL/GenBank/DDBJ databases">
        <title>Characterization and engineering of Streptomyces griseofuscus DSM40191 as a potential heterologous host for expression of BGCs.</title>
        <authorList>
            <person name="Gren T."/>
            <person name="Whitford C.M."/>
            <person name="Mohite O.S."/>
            <person name="Joergensen T.S."/>
            <person name="Nielsen J.B."/>
            <person name="Lee S.Y."/>
            <person name="Weber T."/>
        </authorList>
    </citation>
    <scope>NUCLEOTIDE SEQUENCE [LARGE SCALE GENOMIC DNA]</scope>
    <source>
        <strain evidence="1 2">DSM 40191</strain>
    </source>
</reference>
<sequence>MTSPAQPLVAPDFVVPPPPATARFRLEPLGPQHNAADHAAWTSSIAHIRANPDFTGRSWPPVAGMSLEANLEDLRRHAEDFERRSGFTYTVLSVPGNDVIGCVYIYGSRQDPEVTDVRSWVRASHASLDADLYRVVSDWLEREWPFGRVAYAPR</sequence>
<dbReference type="Proteomes" id="UP000516422">
    <property type="component" value="Chromosome"/>
</dbReference>
<gene>
    <name evidence="1" type="ORF">HEP81_06694</name>
</gene>
<dbReference type="AlphaFoldDB" id="A0A7H1Q9E9"/>
<protein>
    <recommendedName>
        <fullName evidence="3">Twin-arginine translocation pathway signal protein</fullName>
    </recommendedName>
</protein>
<accession>A0A7H1Q9E9</accession>
<evidence type="ECO:0000313" key="1">
    <source>
        <dbReference type="EMBL" id="QNT96929.1"/>
    </source>
</evidence>
<evidence type="ECO:0008006" key="3">
    <source>
        <dbReference type="Google" id="ProtNLM"/>
    </source>
</evidence>
<organism evidence="1 2">
    <name type="scientific">Streptomyces griseofuscus</name>
    <dbReference type="NCBI Taxonomy" id="146922"/>
    <lineage>
        <taxon>Bacteria</taxon>
        <taxon>Bacillati</taxon>
        <taxon>Actinomycetota</taxon>
        <taxon>Actinomycetes</taxon>
        <taxon>Kitasatosporales</taxon>
        <taxon>Streptomycetaceae</taxon>
        <taxon>Streptomyces</taxon>
    </lineage>
</organism>
<dbReference type="KEGG" id="sgf:HEP81_06694"/>
<evidence type="ECO:0000313" key="2">
    <source>
        <dbReference type="Proteomes" id="UP000516422"/>
    </source>
</evidence>
<dbReference type="EMBL" id="CP051006">
    <property type="protein sequence ID" value="QNT96929.1"/>
    <property type="molecule type" value="Genomic_DNA"/>
</dbReference>
<dbReference type="Gene3D" id="3.40.630.30">
    <property type="match status" value="1"/>
</dbReference>
<name>A0A7H1Q9E9_9ACTN</name>
<dbReference type="GeneID" id="91466218"/>